<sequence length="2427" mass="279478">MDVLKDYYVQLLCQNKNKDRDTIIKEIMKLGDSKQMIPIFIESLIKEFNYPKGNDDEYYNILLQCISFISKEYLALALFYFQKSEFITSFGEMIDKFIVLTSPKRIVLLNQLIDIGIIVFSFVEIPFIPIQIIRVRFDCIEETKVILLLFKSLLNNLNSKIINKICLNETMTKALELTIQTMNNIILNKDVLIIIETYLQFLCLSCKSDSRILNIHIHSLFFNKLVKILLTCTNQLMNNENRYLNSIIASLQHLCFFGNGIESYQFQKIKKSKVPNPIRNVELPSVLMRLLDCPPLVLSVLQSLKIVLFSNSQNYTFLPAYMESICLMITSFNKEEIEYVFQMLEFLFITLQANPSNYLELLKPLINFNTISNTSLLIPLVNFITYLVGSNRATFQNVMSVFIPLFFQVLFESFNQYNEENEIINSLVKVICVLLAGNKTNSITLINENNIMECLINVFNEKSHFRRVITLIIKEIVLLIPSDQLTLVLSFLFQDIIIDNDPLSRLKSSIEIMDQSVMAREIYGLSNNFELFTSFIVKWRYNKINEDHKNKSLIYHRLLILQSCIDSYIIGMRECSANRDRLKASISNEFIDDFVIYNPWKQFDLSNIIAMTLSLIIEQPVNKSLPLLTEKHLGISIVNCYLLPSLLNGMKLLDKNQRNCLFSNLLNSLNNAYSLYGTYVYDILSLLLTGFEDSLDGGILTELIQKIGRYAIKNNDCKYLLRKLKQGTNTSNLISLLSFISTGPTIGGLTFDTSDKVAYIKNYVWLDSFPMVLTGWLQLGPGFYKILEIKTMSNYGELTFFVKNGTLDITCNTINCISVKVPVGIWFHFALCCDEISTVYINAKKVGKIIQNMDILQGSCSICLGHCGSVVSPGVFRIGEWMVINGLKTMSEIKAMYELGPQYKGRYCAHCYDDSRSLRGIGKIPFIQIDRQDLIYVMNDLINNVSRTDLEIEGRVCPTSPSPFVECICKCGGISVLLSIIEKSTTTVELCDALQILLFCLRGSSELYSEALKTNSFQILVLILYSKHNLISHGVLQVLLALSGIGTSYEDFSVTHPEILTTLALDFKIARSCPNGIEYILRILKSVYDFSPVSASESLRGGGLMSKLMYLFIDESTEISVFPYVTDLLTCILSINCNKEEVSTVMSFACYFLQVFDKIDSGTHLSFCSFRCSQLLTLLDQIVSVKGVLPGLSSYFIYQFINVSNPPESILPPLLHLAANLSFLSSTFCSEFYSGINQLLQVVSLLILSKESIKSLFSLLLKSSPNESQIITSTIPDKKQFHWLYLHTLFKMVHHSLLSKTQSIKIYNSCFIIETLTNILRQFYSLRGVITEEDNILYSLLSIMNNSNEEYIYSLNITKEQKGLCGDIVKLIGYICAATLRDGMNYQRVIIGAALIQKNKEFVKEIIKSTILHLKSLHSTININRLSELFVQFSENLIDLSTVSEIGISLNFCIESIFMLINIYEQHPELQTIEQNKIWIKMMDRMNILMFNYFEEHSFLFVAQHFHQQDFFLRQKHSEEFVPIMFWTILQKIPKGTVNDITILYCGVLKRLVMNCMSEFDKFITQKELRDQIRSMLQMSTEDIVELIKNNHNTFSKLCERSEIMLKEFKEEQKQRKDEISLVVEEERKIIEKYQRTERKEGKEKKKNDEKKAVVISQYIKDKEGIECMSDSLKMSVKVEWEKMKLKLIMPKGIWEENVEEYMIDDTQSSFGIRRRIVRDYRFKERYEPQIGEYGKIIKLPIIQKNCDIEVLTTPFGEEEEIYYCTQLYGLEEVESQIKIDEKKFILINYINTDHCDWIKIDWNDIVCIIKRRYLLQNNAIELLTCYGKSLFLIFEHKYDKIIKKFMKYKSEAFDIIHEIEPPINLINKIGKVFNQIDEMTELWKKGELSNFNYLMYLNIKAGRSFNDLSQYPIFPWILNDYNSKTIDLNDERIYRNFAYPIVAQTENKREKLQMKFKQIGCHFGNHYSSLATTLIFLFRAEPYMKMHIQLFDGHFDTDRLFNSISKFFDSLSATPIELIPEFFFLPQFLINFNTIDFGKRKDNNVVNNVELPPWCNGNPRQFVNINMKALESSYVSQHLNEWIDLIFGYKQRGKNAEEACNVYPQCSYEIGDLSKMNEKERQTTLDKIRNFGQTPIQLFKTPHPKREVSCTKYNIGVFEQDKNYSLTVVNKSGFPIGEMLFDEKNEITITRKGEIIIPNGSAQVGSGGIMRIERNGKIMNIEECQNGSILIGDERNVLVGGGDGSIQIIDISTDSPKKRGRLCGHDTAITCCVIDNNNNIIITSDQHGICLIWDIGTLMCLHVIEVGECVIGLDINNETGNFIVLTQHQLHYYDINGDLISQSQWIEHEQFTSVAITQTPMWNDKTFVVIGDMKGNVTFLKLTDNFEFIHCQTISSHPTPIESLKISNDNTSILIGHVNGIVICLN</sequence>
<name>A0ABQ0DT76_9EUKA</name>
<dbReference type="PANTHER" id="PTHR13743">
    <property type="entry name" value="BEIGE/BEACH-RELATED"/>
    <property type="match status" value="1"/>
</dbReference>
<evidence type="ECO:0008006" key="7">
    <source>
        <dbReference type="Google" id="ProtNLM"/>
    </source>
</evidence>
<feature type="domain" description="BEACH-type PH" evidence="4">
    <location>
        <begin position="1754"/>
        <end position="1851"/>
    </location>
</feature>
<keyword evidence="2" id="KW-0812">Transmembrane</keyword>
<keyword evidence="6" id="KW-1185">Reference proteome</keyword>
<evidence type="ECO:0000256" key="2">
    <source>
        <dbReference type="SAM" id="Phobius"/>
    </source>
</evidence>
<dbReference type="PROSITE" id="PS50197">
    <property type="entry name" value="BEACH"/>
    <property type="match status" value="1"/>
</dbReference>
<dbReference type="SMART" id="SM01026">
    <property type="entry name" value="Beach"/>
    <property type="match status" value="1"/>
</dbReference>
<dbReference type="SUPFAM" id="SSF81837">
    <property type="entry name" value="BEACH domain"/>
    <property type="match status" value="1"/>
</dbReference>
<dbReference type="InterPro" id="IPR015943">
    <property type="entry name" value="WD40/YVTN_repeat-like_dom_sf"/>
</dbReference>
<dbReference type="InterPro" id="IPR023362">
    <property type="entry name" value="PH-BEACH_dom"/>
</dbReference>
<reference evidence="5 6" key="1">
    <citation type="journal article" date="2019" name="PLoS Negl. Trop. Dis.">
        <title>Whole genome sequencing of Entamoeba nuttalli reveals mammalian host-related molecular signatures and a novel octapeptide-repeat surface protein.</title>
        <authorList>
            <person name="Tanaka M."/>
            <person name="Makiuchi T."/>
            <person name="Komiyama T."/>
            <person name="Shiina T."/>
            <person name="Osaki K."/>
            <person name="Tachibana H."/>
        </authorList>
    </citation>
    <scope>NUCLEOTIDE SEQUENCE [LARGE SCALE GENOMIC DNA]</scope>
    <source>
        <strain evidence="5 6">P19-061405</strain>
    </source>
</reference>
<dbReference type="InterPro" id="IPR050865">
    <property type="entry name" value="BEACH_Domain"/>
</dbReference>
<evidence type="ECO:0000313" key="5">
    <source>
        <dbReference type="EMBL" id="GAB1226062.1"/>
    </source>
</evidence>
<feature type="domain" description="BEACH" evidence="3">
    <location>
        <begin position="1869"/>
        <end position="2147"/>
    </location>
</feature>
<dbReference type="Gene3D" id="1.10.1540.10">
    <property type="entry name" value="BEACH domain"/>
    <property type="match status" value="1"/>
</dbReference>
<dbReference type="InterPro" id="IPR011993">
    <property type="entry name" value="PH-like_dom_sf"/>
</dbReference>
<dbReference type="InterPro" id="IPR036322">
    <property type="entry name" value="WD40_repeat_dom_sf"/>
</dbReference>
<dbReference type="InterPro" id="IPR013320">
    <property type="entry name" value="ConA-like_dom_sf"/>
</dbReference>
<evidence type="ECO:0000313" key="6">
    <source>
        <dbReference type="Proteomes" id="UP001628156"/>
    </source>
</evidence>
<dbReference type="PANTHER" id="PTHR13743:SF161">
    <property type="entry name" value="BEIGE_BEACH DOMAIN CONTAINING PROTEIN"/>
    <property type="match status" value="1"/>
</dbReference>
<dbReference type="Gene3D" id="2.130.10.10">
    <property type="entry name" value="YVTN repeat-like/Quinoprotein amine dehydrogenase"/>
    <property type="match status" value="1"/>
</dbReference>
<proteinExistence type="predicted"/>
<keyword evidence="2" id="KW-0472">Membrane</keyword>
<feature type="repeat" description="WD" evidence="1">
    <location>
        <begin position="2263"/>
        <end position="2304"/>
    </location>
</feature>
<dbReference type="SMART" id="SM00320">
    <property type="entry name" value="WD40"/>
    <property type="match status" value="2"/>
</dbReference>
<dbReference type="PROSITE" id="PS50082">
    <property type="entry name" value="WD_REPEATS_2"/>
    <property type="match status" value="1"/>
</dbReference>
<dbReference type="CDD" id="cd06071">
    <property type="entry name" value="Beach"/>
    <property type="match status" value="1"/>
</dbReference>
<protein>
    <recommendedName>
        <fullName evidence="7">Beige/BEACH domain containing protein</fullName>
    </recommendedName>
</protein>
<accession>A0ABQ0DT76</accession>
<evidence type="ECO:0000259" key="3">
    <source>
        <dbReference type="PROSITE" id="PS50197"/>
    </source>
</evidence>
<dbReference type="Proteomes" id="UP001628156">
    <property type="component" value="Unassembled WGS sequence"/>
</dbReference>
<dbReference type="Gene3D" id="2.30.29.30">
    <property type="entry name" value="Pleckstrin-homology domain (PH domain)/Phosphotyrosine-binding domain (PTB)"/>
    <property type="match status" value="1"/>
</dbReference>
<gene>
    <name evidence="5" type="ORF">ENUP19_0274G0054</name>
</gene>
<dbReference type="InterPro" id="IPR000409">
    <property type="entry name" value="BEACH_dom"/>
</dbReference>
<feature type="transmembrane region" description="Helical" evidence="2">
    <location>
        <begin position="106"/>
        <end position="128"/>
    </location>
</feature>
<organism evidence="5 6">
    <name type="scientific">Entamoeba nuttalli</name>
    <dbReference type="NCBI Taxonomy" id="412467"/>
    <lineage>
        <taxon>Eukaryota</taxon>
        <taxon>Amoebozoa</taxon>
        <taxon>Evosea</taxon>
        <taxon>Archamoebae</taxon>
        <taxon>Mastigamoebida</taxon>
        <taxon>Entamoebidae</taxon>
        <taxon>Entamoeba</taxon>
    </lineage>
</organism>
<evidence type="ECO:0000256" key="1">
    <source>
        <dbReference type="PROSITE-ProRule" id="PRU00221"/>
    </source>
</evidence>
<dbReference type="EMBL" id="BAAFRS010000274">
    <property type="protein sequence ID" value="GAB1226062.1"/>
    <property type="molecule type" value="Genomic_DNA"/>
</dbReference>
<dbReference type="InterPro" id="IPR036372">
    <property type="entry name" value="BEACH_dom_sf"/>
</dbReference>
<dbReference type="SUPFAM" id="SSF50729">
    <property type="entry name" value="PH domain-like"/>
    <property type="match status" value="1"/>
</dbReference>
<dbReference type="Pfam" id="PF02138">
    <property type="entry name" value="Beach"/>
    <property type="match status" value="1"/>
</dbReference>
<keyword evidence="2" id="KW-1133">Transmembrane helix</keyword>
<dbReference type="InterPro" id="IPR001680">
    <property type="entry name" value="WD40_rpt"/>
</dbReference>
<dbReference type="SUPFAM" id="SSF50978">
    <property type="entry name" value="WD40 repeat-like"/>
    <property type="match status" value="1"/>
</dbReference>
<keyword evidence="1" id="KW-0853">WD repeat</keyword>
<dbReference type="PROSITE" id="PS51783">
    <property type="entry name" value="PH_BEACH"/>
    <property type="match status" value="1"/>
</dbReference>
<dbReference type="SUPFAM" id="SSF49899">
    <property type="entry name" value="Concanavalin A-like lectins/glucanases"/>
    <property type="match status" value="1"/>
</dbReference>
<evidence type="ECO:0000259" key="4">
    <source>
        <dbReference type="PROSITE" id="PS51783"/>
    </source>
</evidence>
<comment type="caution">
    <text evidence="5">The sequence shown here is derived from an EMBL/GenBank/DDBJ whole genome shotgun (WGS) entry which is preliminary data.</text>
</comment>